<dbReference type="Gene3D" id="3.60.15.10">
    <property type="entry name" value="Ribonuclease Z/Hydroxyacylglutathione hydrolase-like"/>
    <property type="match status" value="1"/>
</dbReference>
<name>A0ABX8QV09_9ACTN</name>
<protein>
    <submittedName>
        <fullName evidence="2">MBL fold metallo-hydrolase</fullName>
    </submittedName>
</protein>
<dbReference type="PANTHER" id="PTHR42951">
    <property type="entry name" value="METALLO-BETA-LACTAMASE DOMAIN-CONTAINING"/>
    <property type="match status" value="1"/>
</dbReference>
<evidence type="ECO:0000313" key="2">
    <source>
        <dbReference type="EMBL" id="QXJ22054.1"/>
    </source>
</evidence>
<organism evidence="2 3">
    <name type="scientific">Actinomadura graeca</name>
    <dbReference type="NCBI Taxonomy" id="2750812"/>
    <lineage>
        <taxon>Bacteria</taxon>
        <taxon>Bacillati</taxon>
        <taxon>Actinomycetota</taxon>
        <taxon>Actinomycetes</taxon>
        <taxon>Streptosporangiales</taxon>
        <taxon>Thermomonosporaceae</taxon>
        <taxon>Actinomadura</taxon>
    </lineage>
</organism>
<dbReference type="InterPro" id="IPR036866">
    <property type="entry name" value="RibonucZ/Hydroxyglut_hydro"/>
</dbReference>
<dbReference type="Proteomes" id="UP001049518">
    <property type="component" value="Chromosome"/>
</dbReference>
<dbReference type="InterPro" id="IPR001279">
    <property type="entry name" value="Metallo-B-lactamas"/>
</dbReference>
<evidence type="ECO:0000259" key="1">
    <source>
        <dbReference type="SMART" id="SM00849"/>
    </source>
</evidence>
<evidence type="ECO:0000313" key="3">
    <source>
        <dbReference type="Proteomes" id="UP001049518"/>
    </source>
</evidence>
<feature type="domain" description="Metallo-beta-lactamase" evidence="1">
    <location>
        <begin position="17"/>
        <end position="216"/>
    </location>
</feature>
<dbReference type="PANTHER" id="PTHR42951:SF17">
    <property type="entry name" value="METALLO-BETA-LACTAMASE DOMAIN-CONTAINING PROTEIN"/>
    <property type="match status" value="1"/>
</dbReference>
<dbReference type="EMBL" id="CP059572">
    <property type="protein sequence ID" value="QXJ22054.1"/>
    <property type="molecule type" value="Genomic_DNA"/>
</dbReference>
<keyword evidence="3" id="KW-1185">Reference proteome</keyword>
<dbReference type="Pfam" id="PF00753">
    <property type="entry name" value="Lactamase_B"/>
    <property type="match status" value="1"/>
</dbReference>
<dbReference type="SUPFAM" id="SSF56281">
    <property type="entry name" value="Metallo-hydrolase/oxidoreductase"/>
    <property type="match status" value="1"/>
</dbReference>
<gene>
    <name evidence="2" type="ORF">AGRA3207_002990</name>
</gene>
<accession>A0ABX8QV09</accession>
<dbReference type="InterPro" id="IPR050855">
    <property type="entry name" value="NDM-1-like"/>
</dbReference>
<sequence>MDVIRLHPRLHHLRFPVGHAYLWDAPAGLTLIDSGLPGSAPAIAEAIRHIGRDPGDLRRLVLTHFHEDHTGSAAAIAAWDGVEVLAHRADTPFIQGDETGPRPQITDWERPIWEQVQAGLTETPPVERVRVDRMLDDGDLIDLGDTHAVAVAAPGHTPGSVALHIPDERILFTGDTVARLDDGQVILGVFNADPPLAAESLTRLAALDTDIACFGHGEPVTENAASHLRAAAG</sequence>
<dbReference type="RefSeq" id="WP_231335248.1">
    <property type="nucleotide sequence ID" value="NZ_CP059572.1"/>
</dbReference>
<dbReference type="SMART" id="SM00849">
    <property type="entry name" value="Lactamase_B"/>
    <property type="match status" value="1"/>
</dbReference>
<reference evidence="2" key="1">
    <citation type="submission" date="2020-07" db="EMBL/GenBank/DDBJ databases">
        <authorList>
            <person name="Tarantini F.S."/>
            <person name="Hong K.W."/>
            <person name="Chan K.G."/>
        </authorList>
    </citation>
    <scope>NUCLEOTIDE SEQUENCE</scope>
    <source>
        <strain evidence="2">32-07</strain>
    </source>
</reference>
<proteinExistence type="predicted"/>
<dbReference type="CDD" id="cd07721">
    <property type="entry name" value="yflN-like_MBL-fold"/>
    <property type="match status" value="1"/>
</dbReference>